<organism evidence="18 19">
    <name type="scientific">Hahella chejuensis (strain KCTC 2396)</name>
    <dbReference type="NCBI Taxonomy" id="349521"/>
    <lineage>
        <taxon>Bacteria</taxon>
        <taxon>Pseudomonadati</taxon>
        <taxon>Pseudomonadota</taxon>
        <taxon>Gammaproteobacteria</taxon>
        <taxon>Oceanospirillales</taxon>
        <taxon>Hahellaceae</taxon>
        <taxon>Hahella</taxon>
    </lineage>
</organism>
<dbReference type="STRING" id="349521.HCH_05843"/>
<dbReference type="GO" id="GO:0051301">
    <property type="term" value="P:cell division"/>
    <property type="evidence" value="ECO:0007669"/>
    <property type="project" value="UniProtKB-KW"/>
</dbReference>
<feature type="binding site" evidence="14">
    <location>
        <position position="350"/>
    </location>
    <ligand>
        <name>Zn(2+)</name>
        <dbReference type="ChEBI" id="CHEBI:29105"/>
    </ligand>
</feature>
<evidence type="ECO:0000256" key="7">
    <source>
        <dbReference type="ARBA" id="ARBA00022692"/>
    </source>
</evidence>
<dbReference type="HOGENOM" id="CLU_009289_1_2_6"/>
<dbReference type="OrthoDB" id="9766847at2"/>
<keyword evidence="19" id="KW-1185">Reference proteome</keyword>
<keyword evidence="4 14" id="KW-0997">Cell inner membrane</keyword>
<keyword evidence="9 14" id="KW-0133">Cell shape</keyword>
<evidence type="ECO:0000256" key="4">
    <source>
        <dbReference type="ARBA" id="ARBA00022519"/>
    </source>
</evidence>
<evidence type="ECO:0000313" key="18">
    <source>
        <dbReference type="EMBL" id="ABC32493.1"/>
    </source>
</evidence>
<dbReference type="EMBL" id="CP000155">
    <property type="protein sequence ID" value="ABC32493.1"/>
    <property type="molecule type" value="Genomic_DNA"/>
</dbReference>
<evidence type="ECO:0000256" key="8">
    <source>
        <dbReference type="ARBA" id="ARBA00022801"/>
    </source>
</evidence>
<comment type="subcellular location">
    <subcellularLocation>
        <location evidence="14">Cell inner membrane</location>
        <topology evidence="14">Single-pass membrane protein</topology>
    </subcellularLocation>
    <subcellularLocation>
        <location evidence="2">Cell membrane</location>
    </subcellularLocation>
    <subcellularLocation>
        <location evidence="1">Membrane</location>
        <topology evidence="1">Single-pass membrane protein</topology>
    </subcellularLocation>
</comment>
<dbReference type="GO" id="GO:0008658">
    <property type="term" value="F:penicillin binding"/>
    <property type="evidence" value="ECO:0007669"/>
    <property type="project" value="UniProtKB-UniRule"/>
</dbReference>
<keyword evidence="13 14" id="KW-0961">Cell wall biogenesis/degradation</keyword>
<proteinExistence type="inferred from homology"/>
<keyword evidence="10 14" id="KW-0573">Peptidoglycan synthesis</keyword>
<keyword evidence="15" id="KW-0175">Coiled coil</keyword>
<evidence type="ECO:0000256" key="11">
    <source>
        <dbReference type="ARBA" id="ARBA00022989"/>
    </source>
</evidence>
<keyword evidence="7 14" id="KW-0812">Transmembrane</keyword>
<evidence type="ECO:0000256" key="15">
    <source>
        <dbReference type="SAM" id="Coils"/>
    </source>
</evidence>
<dbReference type="Proteomes" id="UP000000238">
    <property type="component" value="Chromosome"/>
</dbReference>
<evidence type="ECO:0000256" key="6">
    <source>
        <dbReference type="ARBA" id="ARBA00022670"/>
    </source>
</evidence>
<keyword evidence="18" id="KW-0132">Cell division</keyword>
<dbReference type="InterPro" id="IPR017790">
    <property type="entry name" value="Penicillin-binding_protein_2"/>
</dbReference>
<dbReference type="Gene3D" id="3.40.710.10">
    <property type="entry name" value="DD-peptidase/beta-lactamase superfamily"/>
    <property type="match status" value="1"/>
</dbReference>
<dbReference type="InterPro" id="IPR036138">
    <property type="entry name" value="PBP_dimer_sf"/>
</dbReference>
<dbReference type="PANTHER" id="PTHR30627">
    <property type="entry name" value="PEPTIDOGLYCAN D,D-TRANSPEPTIDASE"/>
    <property type="match status" value="1"/>
</dbReference>
<evidence type="ECO:0000256" key="1">
    <source>
        <dbReference type="ARBA" id="ARBA00004167"/>
    </source>
</evidence>
<comment type="cofactor">
    <cofactor evidence="14">
        <name>Zn(2+)</name>
        <dbReference type="ChEBI" id="CHEBI:29105"/>
    </cofactor>
    <text evidence="14">Binds one Zn(2+) ion per subunit.</text>
</comment>
<dbReference type="Gene3D" id="3.30.1390.30">
    <property type="entry name" value="Penicillin-binding protein 2a, domain 3"/>
    <property type="match status" value="1"/>
</dbReference>
<dbReference type="InterPro" id="IPR001460">
    <property type="entry name" value="PCN-bd_Tpept"/>
</dbReference>
<protein>
    <recommendedName>
        <fullName evidence="14">Peptidoglycan D,D-transpeptidase MrdA</fullName>
        <ecNumber evidence="14">3.4.16.4</ecNumber>
    </recommendedName>
    <alternativeName>
        <fullName evidence="14">Penicillin-binding protein 2</fullName>
        <shortName evidence="14">PBP-2</shortName>
    </alternativeName>
</protein>
<dbReference type="SUPFAM" id="SSF56601">
    <property type="entry name" value="beta-lactamase/transpeptidase-like"/>
    <property type="match status" value="1"/>
</dbReference>
<feature type="active site" description="Acyl-ester intermediate" evidence="14">
    <location>
        <position position="326"/>
    </location>
</feature>
<keyword evidence="14" id="KW-0479">Metal-binding</keyword>
<dbReference type="AlphaFoldDB" id="Q2SA31"/>
<dbReference type="GO" id="GO:0006508">
    <property type="term" value="P:proteolysis"/>
    <property type="evidence" value="ECO:0007669"/>
    <property type="project" value="UniProtKB-KW"/>
</dbReference>
<dbReference type="Gene3D" id="3.90.1310.10">
    <property type="entry name" value="Penicillin-binding protein 2a (Domain 2)"/>
    <property type="match status" value="1"/>
</dbReference>
<feature type="transmembrane region" description="Helical" evidence="14">
    <location>
        <begin position="20"/>
        <end position="40"/>
    </location>
</feature>
<dbReference type="SUPFAM" id="SSF56519">
    <property type="entry name" value="Penicillin binding protein dimerisation domain"/>
    <property type="match status" value="1"/>
</dbReference>
<dbReference type="GO" id="GO:0008360">
    <property type="term" value="P:regulation of cell shape"/>
    <property type="evidence" value="ECO:0007669"/>
    <property type="project" value="UniProtKB-KW"/>
</dbReference>
<comment type="similarity">
    <text evidence="14">Belongs to the transpeptidase family. MrdA subfamily.</text>
</comment>
<dbReference type="GO" id="GO:0009252">
    <property type="term" value="P:peptidoglycan biosynthetic process"/>
    <property type="evidence" value="ECO:0007669"/>
    <property type="project" value="UniProtKB-UniRule"/>
</dbReference>
<dbReference type="GO" id="GO:0009002">
    <property type="term" value="F:serine-type D-Ala-D-Ala carboxypeptidase activity"/>
    <property type="evidence" value="ECO:0007669"/>
    <property type="project" value="UniProtKB-UniRule"/>
</dbReference>
<evidence type="ECO:0000259" key="16">
    <source>
        <dbReference type="Pfam" id="PF00905"/>
    </source>
</evidence>
<feature type="domain" description="Penicillin-binding protein transpeptidase" evidence="16">
    <location>
        <begin position="267"/>
        <end position="602"/>
    </location>
</feature>
<evidence type="ECO:0000256" key="14">
    <source>
        <dbReference type="HAMAP-Rule" id="MF_02081"/>
    </source>
</evidence>
<dbReference type="GO" id="GO:0008270">
    <property type="term" value="F:zinc ion binding"/>
    <property type="evidence" value="ECO:0007669"/>
    <property type="project" value="UniProtKB-UniRule"/>
</dbReference>
<name>Q2SA31_HAHCH</name>
<dbReference type="NCBIfam" id="TIGR03423">
    <property type="entry name" value="pbp2_mrdA"/>
    <property type="match status" value="1"/>
</dbReference>
<evidence type="ECO:0000256" key="3">
    <source>
        <dbReference type="ARBA" id="ARBA00022475"/>
    </source>
</evidence>
<dbReference type="eggNOG" id="COG0768">
    <property type="taxonomic scope" value="Bacteria"/>
</dbReference>
<keyword evidence="18" id="KW-0131">Cell cycle</keyword>
<comment type="pathway">
    <text evidence="14">Cell wall biogenesis; peptidoglycan biosynthesis.</text>
</comment>
<dbReference type="Pfam" id="PF00905">
    <property type="entry name" value="Transpeptidase"/>
    <property type="match status" value="1"/>
</dbReference>
<dbReference type="InterPro" id="IPR012338">
    <property type="entry name" value="Beta-lactam/transpept-like"/>
</dbReference>
<evidence type="ECO:0000256" key="13">
    <source>
        <dbReference type="ARBA" id="ARBA00023316"/>
    </source>
</evidence>
<feature type="binding site" evidence="14">
    <location>
        <position position="365"/>
    </location>
    <ligand>
        <name>Zn(2+)</name>
        <dbReference type="ChEBI" id="CHEBI:29105"/>
    </ligand>
</feature>
<dbReference type="GO" id="GO:0071972">
    <property type="term" value="F:peptidoglycan L,D-transpeptidase activity"/>
    <property type="evidence" value="ECO:0007669"/>
    <property type="project" value="TreeGrafter"/>
</dbReference>
<keyword evidence="5 14" id="KW-0121">Carboxypeptidase</keyword>
<gene>
    <name evidence="14" type="primary">mrdA</name>
    <name evidence="18" type="ordered locus">HCH_05843</name>
</gene>
<feature type="binding site" evidence="14">
    <location>
        <position position="384"/>
    </location>
    <ligand>
        <name>Zn(2+)</name>
        <dbReference type="ChEBI" id="CHEBI:29105"/>
    </ligand>
</feature>
<keyword evidence="11 14" id="KW-1133">Transmembrane helix</keyword>
<evidence type="ECO:0000259" key="17">
    <source>
        <dbReference type="Pfam" id="PF03717"/>
    </source>
</evidence>
<feature type="domain" description="Penicillin-binding protein dimerisation" evidence="17">
    <location>
        <begin position="63"/>
        <end position="234"/>
    </location>
</feature>
<evidence type="ECO:0000256" key="5">
    <source>
        <dbReference type="ARBA" id="ARBA00022645"/>
    </source>
</evidence>
<dbReference type="GO" id="GO:0005886">
    <property type="term" value="C:plasma membrane"/>
    <property type="evidence" value="ECO:0007669"/>
    <property type="project" value="UniProtKB-SubCell"/>
</dbReference>
<reference evidence="18 19" key="1">
    <citation type="journal article" date="2005" name="Nucleic Acids Res.">
        <title>Genomic blueprint of Hahella chejuensis, a marine microbe producing an algicidal agent.</title>
        <authorList>
            <person name="Jeong H."/>
            <person name="Yim J.H."/>
            <person name="Lee C."/>
            <person name="Choi S.-H."/>
            <person name="Park Y.K."/>
            <person name="Yoon S.H."/>
            <person name="Hur C.-G."/>
            <person name="Kang H.-Y."/>
            <person name="Kim D."/>
            <person name="Lee H.H."/>
            <person name="Park K.H."/>
            <person name="Park S.-H."/>
            <person name="Park H.-S."/>
            <person name="Lee H.K."/>
            <person name="Oh T.K."/>
            <person name="Kim J.F."/>
        </authorList>
    </citation>
    <scope>NUCLEOTIDE SEQUENCE [LARGE SCALE GENOMIC DNA]</scope>
    <source>
        <strain evidence="18 19">KCTC 2396</strain>
    </source>
</reference>
<dbReference type="UniPathway" id="UPA00219"/>
<evidence type="ECO:0000256" key="2">
    <source>
        <dbReference type="ARBA" id="ARBA00004236"/>
    </source>
</evidence>
<evidence type="ECO:0000256" key="12">
    <source>
        <dbReference type="ARBA" id="ARBA00023136"/>
    </source>
</evidence>
<evidence type="ECO:0000256" key="10">
    <source>
        <dbReference type="ARBA" id="ARBA00022984"/>
    </source>
</evidence>
<dbReference type="PANTHER" id="PTHR30627:SF2">
    <property type="entry name" value="PEPTIDOGLYCAN D,D-TRANSPEPTIDASE MRDA"/>
    <property type="match status" value="1"/>
</dbReference>
<evidence type="ECO:0000313" key="19">
    <source>
        <dbReference type="Proteomes" id="UP000000238"/>
    </source>
</evidence>
<keyword evidence="8 14" id="KW-0378">Hydrolase</keyword>
<dbReference type="InterPro" id="IPR050515">
    <property type="entry name" value="Beta-lactam/transpept"/>
</dbReference>
<feature type="binding site" evidence="14">
    <location>
        <position position="371"/>
    </location>
    <ligand>
        <name>Zn(2+)</name>
        <dbReference type="ChEBI" id="CHEBI:29105"/>
    </ligand>
</feature>
<keyword evidence="12 14" id="KW-0472">Membrane</keyword>
<evidence type="ECO:0000256" key="9">
    <source>
        <dbReference type="ARBA" id="ARBA00022960"/>
    </source>
</evidence>
<sequence>MASRELKDHFREQRIFFQRAIWAALGVIALSLALFARYYYLQISQHEVYKTLSDRNRMQLQSITPTRGLIYDRNGVLLADNQPTFSLTLVKERTQDLEATIAELQDILEITEDDVESFRKRMGQRRRPYESVTLKSRLTEEEIARIAVNRHRLAGVEVEAELIRYYPLGDTLAHVLGYVGRISERELKQVDPANYSGTQYYGKLGVERHYESLLHGSVGYQTVETDARGRVLRVLDRAAPTPGSDISLYLDVNLQRAAIEALDGRRGAVVAIEPSTGGILALVSTPSFDPNLFVTGIDSATYKALQDSPDIPLFNRALRGQYPPGSTVKPFLGLAGLDTETINVNTRIWDPGWYQLKNDDRKYRDWKRSGHGWVDLNASIEQSCDVFFYDMAFRMGVDNMYAYMAQFGFGEQTVYDIDEAQDGILPSREWKRAARRLPWFPGDSLNMGIGQGFMLSTPMQLATATAVLANRGKWVRPRLIKTLNESEVTDIESPPDVTLKQEWYWNYVIKAMEGVMHGRHGTARSSGKDSPYKMAGKTGTAQVIGIKQNAVYDAEAIAERHRDHALFVGFAPVDNPKIAVAVLVENGGGGSGAAAPVARKMFDAHLVGPELEPGRMQAASP</sequence>
<dbReference type="EC" id="3.4.16.4" evidence="14"/>
<accession>Q2SA31</accession>
<keyword evidence="3 14" id="KW-1003">Cell membrane</keyword>
<comment type="function">
    <text evidence="14">Catalyzes cross-linking of the peptidoglycan cell wall.</text>
</comment>
<dbReference type="GO" id="GO:0071555">
    <property type="term" value="P:cell wall organization"/>
    <property type="evidence" value="ECO:0007669"/>
    <property type="project" value="UniProtKB-KW"/>
</dbReference>
<dbReference type="KEGG" id="hch:HCH_05843"/>
<dbReference type="InterPro" id="IPR005311">
    <property type="entry name" value="PBP_dimer"/>
</dbReference>
<keyword evidence="6 14" id="KW-0645">Protease</keyword>
<keyword evidence="14" id="KW-0862">Zinc</keyword>
<dbReference type="RefSeq" id="WP_011399552.1">
    <property type="nucleotide sequence ID" value="NC_007645.1"/>
</dbReference>
<comment type="catalytic activity">
    <reaction evidence="14">
        <text>Preferential cleavage: (Ac)2-L-Lys-D-Ala-|-D-Ala. Also transpeptidation of peptidyl-alanyl moieties that are N-acyl substituents of D-alanine.</text>
        <dbReference type="EC" id="3.4.16.4"/>
    </reaction>
</comment>
<dbReference type="Pfam" id="PF03717">
    <property type="entry name" value="PBP_dimer"/>
    <property type="match status" value="1"/>
</dbReference>
<dbReference type="HAMAP" id="MF_02081">
    <property type="entry name" value="MrdA_transpept"/>
    <property type="match status" value="1"/>
</dbReference>
<feature type="coiled-coil region" evidence="15">
    <location>
        <begin position="87"/>
        <end position="121"/>
    </location>
</feature>